<name>A0A7S0LYA7_9CRYP</name>
<accession>A0A7S0LYA7</accession>
<proteinExistence type="predicted"/>
<organism evidence="1">
    <name type="scientific">Cryptomonas curvata</name>
    <dbReference type="NCBI Taxonomy" id="233186"/>
    <lineage>
        <taxon>Eukaryota</taxon>
        <taxon>Cryptophyceae</taxon>
        <taxon>Cryptomonadales</taxon>
        <taxon>Cryptomonadaceae</taxon>
        <taxon>Cryptomonas</taxon>
    </lineage>
</organism>
<dbReference type="AlphaFoldDB" id="A0A7S0LYA7"/>
<gene>
    <name evidence="1" type="ORF">CCUR1050_LOCUS3060</name>
</gene>
<dbReference type="EMBL" id="HBEZ01005467">
    <property type="protein sequence ID" value="CAD8625383.1"/>
    <property type="molecule type" value="Transcribed_RNA"/>
</dbReference>
<evidence type="ECO:0000313" key="1">
    <source>
        <dbReference type="EMBL" id="CAD8625383.1"/>
    </source>
</evidence>
<protein>
    <submittedName>
        <fullName evidence="1">Uncharacterized protein</fullName>
    </submittedName>
</protein>
<sequence>MRMISSILSRIGWRQKCESDELSGLIREYIEAQPPLALNSCFCSSEKCKFCEMAHQQIVLSRDRLSTCESTDFSGGHSYCEDHIGSSSSESVGDYSMGSEDEMTVLWDDGRSMLQRWLHELPVQVELEPCCRALCAPFSNHPDSDPTAESNHEKLKRWTCAYIAKCELRTANITCTESWVHPSPPPRIPPP</sequence>
<reference evidence="1" key="1">
    <citation type="submission" date="2021-01" db="EMBL/GenBank/DDBJ databases">
        <authorList>
            <person name="Corre E."/>
            <person name="Pelletier E."/>
            <person name="Niang G."/>
            <person name="Scheremetjew M."/>
            <person name="Finn R."/>
            <person name="Kale V."/>
            <person name="Holt S."/>
            <person name="Cochrane G."/>
            <person name="Meng A."/>
            <person name="Brown T."/>
            <person name="Cohen L."/>
        </authorList>
    </citation>
    <scope>NUCLEOTIDE SEQUENCE</scope>
    <source>
        <strain evidence="1">CCAP979/52</strain>
    </source>
</reference>